<gene>
    <name evidence="1" type="ORF">GM50_11595</name>
</gene>
<name>A0A094Q078_9ZZZZ</name>
<sequence length="407" mass="45757">MRIKGAVTKGVVVALLLTLAPITAFSAQKITPGSTCKVYNQKVTHQNKVYICIKSGKKLIWNKGVAVVKPTPTPTTILTPTAFTRNIGDKPDEVDGFQLKVVYVVPKDGKDRELDLDGTLQKIITEGNNFLTKEIQRKFPVDSWQGNYDIEFFKSTLTKLELISMRDAHRVLFNEMKIFERKDVNRKMYSFWIDIDSLYNGTACGYSNINDNRHAIAIGPQCSGRSAQFEDNRVTAWVHESLHGIGVEDTNGDGCEFLSHEPCTSLRYKIDPERKFYVGVSTVAGSDILNRRVWSGFTKDTSLVMPCRMLENLEGICTIGENVIGPPRFQWKDFSSAILQDVTDSNPVFVGNGIKSQKPWGANNEYTCSANFVCPSTTLSEDKLGIRKYRWVIDGVIGEIFTILWQR</sequence>
<comment type="caution">
    <text evidence="1">The sequence shown here is derived from an EMBL/GenBank/DDBJ whole genome shotgun (WGS) entry which is preliminary data.</text>
</comment>
<protein>
    <submittedName>
        <fullName evidence="1">Uncharacterized protein</fullName>
    </submittedName>
</protein>
<dbReference type="AlphaFoldDB" id="A0A094Q078"/>
<accession>A0A094Q078</accession>
<evidence type="ECO:0000313" key="1">
    <source>
        <dbReference type="EMBL" id="KGA17455.1"/>
    </source>
</evidence>
<reference evidence="1" key="1">
    <citation type="submission" date="2014-05" db="EMBL/GenBank/DDBJ databases">
        <title>Key roles for freshwater Actinobacteria revealed by deep metagenomic sequencing.</title>
        <authorList>
            <person name="Ghai R."/>
            <person name="Mizuno C.M."/>
            <person name="Picazo A."/>
            <person name="Camacho A."/>
            <person name="Rodriguez-Valera F."/>
        </authorList>
    </citation>
    <scope>NUCLEOTIDE SEQUENCE</scope>
</reference>
<organism evidence="1">
    <name type="scientific">freshwater metagenome</name>
    <dbReference type="NCBI Taxonomy" id="449393"/>
    <lineage>
        <taxon>unclassified sequences</taxon>
        <taxon>metagenomes</taxon>
        <taxon>ecological metagenomes</taxon>
    </lineage>
</organism>
<proteinExistence type="predicted"/>
<dbReference type="EMBL" id="JNSK01000042">
    <property type="protein sequence ID" value="KGA17455.1"/>
    <property type="molecule type" value="Genomic_DNA"/>
</dbReference>